<accession>A0ACA9MBY6</accession>
<evidence type="ECO:0000313" key="1">
    <source>
        <dbReference type="EMBL" id="CAG8577567.1"/>
    </source>
</evidence>
<keyword evidence="2" id="KW-1185">Reference proteome</keyword>
<dbReference type="Proteomes" id="UP000789860">
    <property type="component" value="Unassembled WGS sequence"/>
</dbReference>
<gene>
    <name evidence="1" type="ORF">SCALOS_LOCUS6078</name>
</gene>
<reference evidence="1" key="1">
    <citation type="submission" date="2021-06" db="EMBL/GenBank/DDBJ databases">
        <authorList>
            <person name="Kallberg Y."/>
            <person name="Tangrot J."/>
            <person name="Rosling A."/>
        </authorList>
    </citation>
    <scope>NUCLEOTIDE SEQUENCE</scope>
    <source>
        <strain evidence="1">AU212A</strain>
    </source>
</reference>
<sequence length="370" mass="42107">MSKDTIFTISQEELDAEARIRTEFFNLTNNQVFEHVFRHRMMAFKRGVTVLQSASDILGNDSRELMIPSLHETLHSIINNASATDEFHMLDVGSGSGEAIDWFFAKKLKEIVNIGKQTKNVIHIIEPNPILLKAYQQKLLEYKHLNEGIVYQGPVQDYYTHHVNILPSPKPPVPVDFINCMHMIYYLTDITKLIIDPRQDIIDFVTFLYGLLKPGGAIYIAFLDMGSAFASISSKFYEQIIEDVNVPKKISQVIKARNELLFEGKILEILESQIVDKNTRPKVFSSRMPSGFYARSLGDLAVLTLAGELLRSDDDNFDIRMFDFAMKELKIAAVTPGEEKPFGLTRCVRGGENVWKIDHPLIINVISKEH</sequence>
<proteinExistence type="predicted"/>
<protein>
    <submittedName>
        <fullName evidence="1">5066_t:CDS:1</fullName>
    </submittedName>
</protein>
<organism evidence="1 2">
    <name type="scientific">Scutellospora calospora</name>
    <dbReference type="NCBI Taxonomy" id="85575"/>
    <lineage>
        <taxon>Eukaryota</taxon>
        <taxon>Fungi</taxon>
        <taxon>Fungi incertae sedis</taxon>
        <taxon>Mucoromycota</taxon>
        <taxon>Glomeromycotina</taxon>
        <taxon>Glomeromycetes</taxon>
        <taxon>Diversisporales</taxon>
        <taxon>Gigasporaceae</taxon>
        <taxon>Scutellospora</taxon>
    </lineage>
</organism>
<comment type="caution">
    <text evidence="1">The sequence shown here is derived from an EMBL/GenBank/DDBJ whole genome shotgun (WGS) entry which is preliminary data.</text>
</comment>
<feature type="non-terminal residue" evidence="1">
    <location>
        <position position="370"/>
    </location>
</feature>
<dbReference type="EMBL" id="CAJVPM010010971">
    <property type="protein sequence ID" value="CAG8577567.1"/>
    <property type="molecule type" value="Genomic_DNA"/>
</dbReference>
<evidence type="ECO:0000313" key="2">
    <source>
        <dbReference type="Proteomes" id="UP000789860"/>
    </source>
</evidence>
<name>A0ACA9MBY6_9GLOM</name>